<keyword evidence="5" id="KW-0539">Nucleus</keyword>
<dbReference type="PANTHER" id="PTHR15284:SF6">
    <property type="entry name" value="HYPOTHETICAL LOC799271-RELATED"/>
    <property type="match status" value="1"/>
</dbReference>
<sequence length="338" mass="37301">MTEGCLLNVAGQEHTGLGEQSMGVLRSSSNLGQTLRGRSAAQAEIEASSCDEDGTNPNCSRRKREFIPDEKKDVGYWDKRKKNNEAAKRSREKRRANDMVLERRVLGLLEENAGLRAELMALKFRFGLVKDPSELSILPLSMAQTKNQCVTQSAQSNQGPTTTLLHQGPTNRTLEQSQVEKKGLPANEMTPSFNVCYNEHTKERSRVWGKVDVCSLGASQAKYPNRLESPDCLKSLPHKLRFKCPVGEGVELSQSSDSKPKAPPVATVGPSIHALSPQTLEGVWGGPEVSCQYYASQWDVTEGNGTEERVLRSQVSCLSEEVAQLKRLFSQQLLTKIA</sequence>
<dbReference type="GO" id="GO:0005634">
    <property type="term" value="C:nucleus"/>
    <property type="evidence" value="ECO:0007669"/>
    <property type="project" value="TreeGrafter"/>
</dbReference>
<dbReference type="SMART" id="SM00338">
    <property type="entry name" value="BRLZ"/>
    <property type="match status" value="1"/>
</dbReference>
<dbReference type="GO" id="GO:0003700">
    <property type="term" value="F:DNA-binding transcription factor activity"/>
    <property type="evidence" value="ECO:0007669"/>
    <property type="project" value="InterPro"/>
</dbReference>
<keyword evidence="8" id="KW-1185">Reference proteome</keyword>
<protein>
    <recommendedName>
        <fullName evidence="6">BZIP domain-containing protein</fullName>
    </recommendedName>
</protein>
<evidence type="ECO:0000256" key="3">
    <source>
        <dbReference type="ARBA" id="ARBA00023125"/>
    </source>
</evidence>
<evidence type="ECO:0000256" key="5">
    <source>
        <dbReference type="ARBA" id="ARBA00023242"/>
    </source>
</evidence>
<dbReference type="GO" id="GO:0003677">
    <property type="term" value="F:DNA binding"/>
    <property type="evidence" value="ECO:0007669"/>
    <property type="project" value="UniProtKB-KW"/>
</dbReference>
<dbReference type="EMBL" id="OZ035825">
    <property type="protein sequence ID" value="CAL1602009.1"/>
    <property type="molecule type" value="Genomic_DNA"/>
</dbReference>
<dbReference type="GO" id="GO:0007623">
    <property type="term" value="P:circadian rhythm"/>
    <property type="evidence" value="ECO:0007669"/>
    <property type="project" value="TreeGrafter"/>
</dbReference>
<name>A0AAV2LJ45_KNICA</name>
<proteinExistence type="inferred from homology"/>
<dbReference type="CDD" id="cd14694">
    <property type="entry name" value="bZIP_NFIL3"/>
    <property type="match status" value="1"/>
</dbReference>
<keyword evidence="3" id="KW-0238">DNA-binding</keyword>
<evidence type="ECO:0000256" key="2">
    <source>
        <dbReference type="ARBA" id="ARBA00023015"/>
    </source>
</evidence>
<dbReference type="PANTHER" id="PTHR15284">
    <property type="entry name" value="NUCLEAR FACTOR INTERLEUKIN-3-REGULATED PROTEIN"/>
    <property type="match status" value="1"/>
</dbReference>
<gene>
    <name evidence="7" type="ORF">KC01_LOCUS29858</name>
</gene>
<evidence type="ECO:0000256" key="1">
    <source>
        <dbReference type="ARBA" id="ARBA00006079"/>
    </source>
</evidence>
<dbReference type="Proteomes" id="UP001497482">
    <property type="component" value="Chromosome 3"/>
</dbReference>
<organism evidence="7 8">
    <name type="scientific">Knipowitschia caucasica</name>
    <name type="common">Caucasian dwarf goby</name>
    <name type="synonym">Pomatoschistus caucasicus</name>
    <dbReference type="NCBI Taxonomy" id="637954"/>
    <lineage>
        <taxon>Eukaryota</taxon>
        <taxon>Metazoa</taxon>
        <taxon>Chordata</taxon>
        <taxon>Craniata</taxon>
        <taxon>Vertebrata</taxon>
        <taxon>Euteleostomi</taxon>
        <taxon>Actinopterygii</taxon>
        <taxon>Neopterygii</taxon>
        <taxon>Teleostei</taxon>
        <taxon>Neoteleostei</taxon>
        <taxon>Acanthomorphata</taxon>
        <taxon>Gobiaria</taxon>
        <taxon>Gobiiformes</taxon>
        <taxon>Gobioidei</taxon>
        <taxon>Gobiidae</taxon>
        <taxon>Gobiinae</taxon>
        <taxon>Knipowitschia</taxon>
    </lineage>
</organism>
<dbReference type="Gene3D" id="1.20.5.170">
    <property type="match status" value="1"/>
</dbReference>
<keyword evidence="4" id="KW-0804">Transcription</keyword>
<dbReference type="InterPro" id="IPR047106">
    <property type="entry name" value="NFIL3-like_bZIP"/>
</dbReference>
<dbReference type="Pfam" id="PF07716">
    <property type="entry name" value="bZIP_2"/>
    <property type="match status" value="1"/>
</dbReference>
<comment type="similarity">
    <text evidence="1">Belongs to the bZIP family. NFIL3 subfamily.</text>
</comment>
<feature type="domain" description="BZIP" evidence="6">
    <location>
        <begin position="73"/>
        <end position="123"/>
    </location>
</feature>
<dbReference type="PROSITE" id="PS50217">
    <property type="entry name" value="BZIP"/>
    <property type="match status" value="1"/>
</dbReference>
<reference evidence="7 8" key="1">
    <citation type="submission" date="2024-04" db="EMBL/GenBank/DDBJ databases">
        <authorList>
            <person name="Waldvogel A.-M."/>
            <person name="Schoenle A."/>
        </authorList>
    </citation>
    <scope>NUCLEOTIDE SEQUENCE [LARGE SCALE GENOMIC DNA]</scope>
</reference>
<evidence type="ECO:0000313" key="8">
    <source>
        <dbReference type="Proteomes" id="UP001497482"/>
    </source>
</evidence>
<dbReference type="AlphaFoldDB" id="A0AAV2LJ45"/>
<keyword evidence="2" id="KW-0805">Transcription regulation</keyword>
<evidence type="ECO:0000259" key="6">
    <source>
        <dbReference type="PROSITE" id="PS50217"/>
    </source>
</evidence>
<evidence type="ECO:0000256" key="4">
    <source>
        <dbReference type="ARBA" id="ARBA00023163"/>
    </source>
</evidence>
<dbReference type="PROSITE" id="PS00036">
    <property type="entry name" value="BZIP_BASIC"/>
    <property type="match status" value="1"/>
</dbReference>
<accession>A0AAV2LJ45</accession>
<dbReference type="InterPro" id="IPR004827">
    <property type="entry name" value="bZIP"/>
</dbReference>
<dbReference type="InterPro" id="IPR047229">
    <property type="entry name" value="NFIL3-like"/>
</dbReference>
<dbReference type="FunFam" id="1.20.5.170:FF:000025">
    <property type="entry name" value="nuclear factor interleukin-3-regulated protein-like"/>
    <property type="match status" value="1"/>
</dbReference>
<dbReference type="InterPro" id="IPR046347">
    <property type="entry name" value="bZIP_sf"/>
</dbReference>
<dbReference type="SUPFAM" id="SSF57959">
    <property type="entry name" value="Leucine zipper domain"/>
    <property type="match status" value="1"/>
</dbReference>
<evidence type="ECO:0000313" key="7">
    <source>
        <dbReference type="EMBL" id="CAL1602009.1"/>
    </source>
</evidence>